<dbReference type="VEuPathDB" id="FungiDB:BDV34DRAFT_189092"/>
<dbReference type="EMBL" id="ML734948">
    <property type="protein sequence ID" value="KAB8209007.1"/>
    <property type="molecule type" value="Genomic_DNA"/>
</dbReference>
<reference evidence="2 3" key="1">
    <citation type="submission" date="2019-04" db="EMBL/GenBank/DDBJ databases">
        <title>Fungal friends and foes A comparative genomics study of 23 Aspergillus species from section Flavi.</title>
        <authorList>
            <consortium name="DOE Joint Genome Institute"/>
            <person name="Kjaerbolling I."/>
            <person name="Vesth T.C."/>
            <person name="Frisvad J.C."/>
            <person name="Nybo J.L."/>
            <person name="Theobald S."/>
            <person name="Kildgaard S."/>
            <person name="Petersen T.I."/>
            <person name="Kuo A."/>
            <person name="Sato A."/>
            <person name="Lyhne E.K."/>
            <person name="Kogle M.E."/>
            <person name="Wiebenga A."/>
            <person name="Kun R.S."/>
            <person name="Lubbers R.J."/>
            <person name="Makela M.R."/>
            <person name="Barry K."/>
            <person name="Chovatia M."/>
            <person name="Clum A."/>
            <person name="Daum C."/>
            <person name="Haridas S."/>
            <person name="He G."/>
            <person name="LaButti K."/>
            <person name="Lipzen A."/>
            <person name="Mondo S."/>
            <person name="Pangilinan J."/>
            <person name="Riley R."/>
            <person name="Salamov A."/>
            <person name="Simmons B.A."/>
            <person name="Magnuson J.K."/>
            <person name="Henrissat B."/>
            <person name="Mortensen U.H."/>
            <person name="Larsen T.O."/>
            <person name="De vries R.P."/>
            <person name="Grigoriev I.V."/>
            <person name="Machida M."/>
            <person name="Baker S.E."/>
            <person name="Andersen M.R."/>
        </authorList>
    </citation>
    <scope>NUCLEOTIDE SEQUENCE [LARGE SCALE GENOMIC DNA]</scope>
    <source>
        <strain evidence="2 3">CBS 117618</strain>
    </source>
</reference>
<evidence type="ECO:0000256" key="1">
    <source>
        <dbReference type="SAM" id="MobiDB-lite"/>
    </source>
</evidence>
<feature type="region of interest" description="Disordered" evidence="1">
    <location>
        <begin position="1"/>
        <end position="65"/>
    </location>
</feature>
<name>A0A5N6DVQ8_ASPPA</name>
<feature type="compositionally biased region" description="Basic and acidic residues" evidence="1">
    <location>
        <begin position="1"/>
        <end position="10"/>
    </location>
</feature>
<proteinExistence type="predicted"/>
<dbReference type="AlphaFoldDB" id="A0A5N6DVQ8"/>
<protein>
    <submittedName>
        <fullName evidence="2">Uncharacterized protein</fullName>
    </submittedName>
</protein>
<gene>
    <name evidence="2" type="ORF">BDV34DRAFT_189092</name>
</gene>
<dbReference type="Proteomes" id="UP000326532">
    <property type="component" value="Unassembled WGS sequence"/>
</dbReference>
<organism evidence="2 3">
    <name type="scientific">Aspergillus parasiticus</name>
    <dbReference type="NCBI Taxonomy" id="5067"/>
    <lineage>
        <taxon>Eukaryota</taxon>
        <taxon>Fungi</taxon>
        <taxon>Dikarya</taxon>
        <taxon>Ascomycota</taxon>
        <taxon>Pezizomycotina</taxon>
        <taxon>Eurotiomycetes</taxon>
        <taxon>Eurotiomycetidae</taxon>
        <taxon>Eurotiales</taxon>
        <taxon>Aspergillaceae</taxon>
        <taxon>Aspergillus</taxon>
        <taxon>Aspergillus subgen. Circumdati</taxon>
    </lineage>
</organism>
<evidence type="ECO:0000313" key="2">
    <source>
        <dbReference type="EMBL" id="KAB8209007.1"/>
    </source>
</evidence>
<feature type="compositionally biased region" description="Polar residues" evidence="1">
    <location>
        <begin position="11"/>
        <end position="25"/>
    </location>
</feature>
<keyword evidence="3" id="KW-1185">Reference proteome</keyword>
<evidence type="ECO:0000313" key="3">
    <source>
        <dbReference type="Proteomes" id="UP000326532"/>
    </source>
</evidence>
<accession>A0A5N6DVQ8</accession>
<sequence length="65" mass="7366">MNRTRPDQHRNSQTGNSPPSTQFHFNRSRVAARPQPPFMIGLQLPPEARQANRSPQMASSLILRS</sequence>